<keyword evidence="2" id="KW-1185">Reference proteome</keyword>
<reference evidence="1 2" key="1">
    <citation type="journal article" date="2018" name="Biotechnol. Adv.">
        <title>Improved genomic resources and new bioinformatic workflow for the carcinogenic parasite Clonorchis sinensis: Biotechnological implications.</title>
        <authorList>
            <person name="Wang D."/>
            <person name="Korhonen P.K."/>
            <person name="Gasser R.B."/>
            <person name="Young N.D."/>
        </authorList>
    </citation>
    <scope>NUCLEOTIDE SEQUENCE [LARGE SCALE GENOMIC DNA]</scope>
    <source>
        <strain evidence="1">Cs-k2</strain>
    </source>
</reference>
<dbReference type="EMBL" id="NIRI02000042">
    <property type="protein sequence ID" value="KAG5452447.1"/>
    <property type="molecule type" value="Genomic_DNA"/>
</dbReference>
<reference evidence="1 2" key="2">
    <citation type="journal article" date="2021" name="Genomics">
        <title>High-quality reference genome for Clonorchis sinensis.</title>
        <authorList>
            <person name="Young N.D."/>
            <person name="Stroehlein A.J."/>
            <person name="Kinkar L."/>
            <person name="Wang T."/>
            <person name="Sohn W.M."/>
            <person name="Chang B.C.H."/>
            <person name="Kaur P."/>
            <person name="Weisz D."/>
            <person name="Dudchenko O."/>
            <person name="Aiden E.L."/>
            <person name="Korhonen P.K."/>
            <person name="Gasser R.B."/>
        </authorList>
    </citation>
    <scope>NUCLEOTIDE SEQUENCE [LARGE SCALE GENOMIC DNA]</scope>
    <source>
        <strain evidence="1">Cs-k2</strain>
    </source>
</reference>
<dbReference type="Proteomes" id="UP000286415">
    <property type="component" value="Unassembled WGS sequence"/>
</dbReference>
<comment type="caution">
    <text evidence="1">The sequence shown here is derived from an EMBL/GenBank/DDBJ whole genome shotgun (WGS) entry which is preliminary data.</text>
</comment>
<protein>
    <submittedName>
        <fullName evidence="1">Uncharacterized protein</fullName>
    </submittedName>
</protein>
<feature type="non-terminal residue" evidence="1">
    <location>
        <position position="1"/>
    </location>
</feature>
<evidence type="ECO:0000313" key="1">
    <source>
        <dbReference type="EMBL" id="KAG5452447.1"/>
    </source>
</evidence>
<sequence length="190" mass="21362">GCSVNVSSRLHPTFIIVVIDSMTSVFNNDASLPNNHDLFESLIRCLHLQTLIQAIWIETDNKIATDIGWQPYLAAPPTRRSEDHAVKGWPPLRLRHSELGTENSILFGKRWLGIRNTCPNRLFYPKDGSTTKPIADCTCEEQSYSLLISDLSIPIGCQSATCMLRFPVIPHLLELLKSMTILHTKMFLCG</sequence>
<evidence type="ECO:0000313" key="2">
    <source>
        <dbReference type="Proteomes" id="UP000286415"/>
    </source>
</evidence>
<proteinExistence type="predicted"/>
<name>A0A419PMP1_CLOSI</name>
<organism evidence="1 2">
    <name type="scientific">Clonorchis sinensis</name>
    <name type="common">Chinese liver fluke</name>
    <dbReference type="NCBI Taxonomy" id="79923"/>
    <lineage>
        <taxon>Eukaryota</taxon>
        <taxon>Metazoa</taxon>
        <taxon>Spiralia</taxon>
        <taxon>Lophotrochozoa</taxon>
        <taxon>Platyhelminthes</taxon>
        <taxon>Trematoda</taxon>
        <taxon>Digenea</taxon>
        <taxon>Opisthorchiida</taxon>
        <taxon>Opisthorchiata</taxon>
        <taxon>Opisthorchiidae</taxon>
        <taxon>Clonorchis</taxon>
    </lineage>
</organism>
<dbReference type="AlphaFoldDB" id="A0A419PMP1"/>
<dbReference type="InParanoid" id="A0A419PMP1"/>
<gene>
    <name evidence="1" type="ORF">CSKR_112877</name>
</gene>
<accession>A0A419PMP1</accession>